<name>A0ACB8URW0_9EURO</name>
<dbReference type="EMBL" id="JALBCA010000083">
    <property type="protein sequence ID" value="KAI2383841.1"/>
    <property type="molecule type" value="Genomic_DNA"/>
</dbReference>
<evidence type="ECO:0000313" key="1">
    <source>
        <dbReference type="EMBL" id="KAI2383841.1"/>
    </source>
</evidence>
<accession>A0ACB8URW0</accession>
<sequence>MASLPQVGRQVSSTPAQRPPQTRISGRLIALEPTTAAHSRDLFLAVGGHENASLWAYMLHGPFDCEDSFRAYLENRLLDKDSVFYTLIEPASQKAVGQFALLHIDIPNRVVEIGHVIFSPTLQRSTAATEAFYLLAKLVFDDLGFRRYEWKCNNLNTASRNAATRLGFSYEGLFRQHMIVKGHNRDSAWFSILDSEWPAIRDAYEKWLQPSNFDSNGKQIQTLASMKRK</sequence>
<organism evidence="1">
    <name type="scientific">Ophidiomyces ophidiicola</name>
    <dbReference type="NCBI Taxonomy" id="1387563"/>
    <lineage>
        <taxon>Eukaryota</taxon>
        <taxon>Fungi</taxon>
        <taxon>Dikarya</taxon>
        <taxon>Ascomycota</taxon>
        <taxon>Pezizomycotina</taxon>
        <taxon>Eurotiomycetes</taxon>
        <taxon>Eurotiomycetidae</taxon>
        <taxon>Onygenales</taxon>
        <taxon>Onygenaceae</taxon>
        <taxon>Ophidiomyces</taxon>
    </lineage>
</organism>
<protein>
    <submittedName>
        <fullName evidence="1">Uncharacterized protein</fullName>
    </submittedName>
</protein>
<reference evidence="1" key="1">
    <citation type="journal article" date="2022" name="bioRxiv">
        <title>Population genetic analysis of Ophidiomyces ophidiicola, the causative agent of snake fungal disease, indicates recent introductions to the USA.</title>
        <authorList>
            <person name="Ladner J.T."/>
            <person name="Palmer J.M."/>
            <person name="Ettinger C.L."/>
            <person name="Stajich J.E."/>
            <person name="Farrell T.M."/>
            <person name="Glorioso B.M."/>
            <person name="Lawson B."/>
            <person name="Price S.J."/>
            <person name="Stengle A.G."/>
            <person name="Grear D.A."/>
            <person name="Lorch J.M."/>
        </authorList>
    </citation>
    <scope>NUCLEOTIDE SEQUENCE</scope>
    <source>
        <strain evidence="1">NWHC 24266-5</strain>
    </source>
</reference>
<comment type="caution">
    <text evidence="1">The sequence shown here is derived from an EMBL/GenBank/DDBJ whole genome shotgun (WGS) entry which is preliminary data.</text>
</comment>
<proteinExistence type="predicted"/>
<gene>
    <name evidence="1" type="ORF">LOY88_005031</name>
</gene>